<keyword evidence="3" id="KW-1185">Reference proteome</keyword>
<proteinExistence type="predicted"/>
<evidence type="ECO:0000313" key="2">
    <source>
        <dbReference type="EMBL" id="NYZ23155.1"/>
    </source>
</evidence>
<dbReference type="RefSeq" id="WP_180284933.1">
    <property type="nucleotide sequence ID" value="NZ_JABFDB010000025.1"/>
</dbReference>
<name>A0ABX2THD0_9PROT</name>
<sequence>MRMKLLLLLLAGLVGPARAEPAARVVVFDMEIADTSGEGAHPDHPARLRRMTDLLVEGLRATGRYQVQAARDSAIAAELPPSIRECNGCERELARRAGADIVVTGVIHKISTLILNERIMMRDVNSGEVLTSAIVDIRGDNERSWKHGVEWMLRHRLPAPVP</sequence>
<dbReference type="Pfam" id="PF11684">
    <property type="entry name" value="DUF3280"/>
    <property type="match status" value="1"/>
</dbReference>
<reference evidence="2 3" key="1">
    <citation type="submission" date="2020-05" db="EMBL/GenBank/DDBJ databases">
        <title>Azospirillum oleiclasticum sp. nov, a nitrogen-fixing and heavy crude oil-emulsifying bacterium isolated from the crude oil of Yumen Oilfield.</title>
        <authorList>
            <person name="Wu D."/>
            <person name="Cai M."/>
            <person name="Zhang X."/>
        </authorList>
    </citation>
    <scope>NUCLEOTIDE SEQUENCE [LARGE SCALE GENOMIC DNA]</scope>
    <source>
        <strain evidence="2 3">ROY-1-1-2</strain>
    </source>
</reference>
<dbReference type="Proteomes" id="UP000584642">
    <property type="component" value="Unassembled WGS sequence"/>
</dbReference>
<evidence type="ECO:0000256" key="1">
    <source>
        <dbReference type="SAM" id="SignalP"/>
    </source>
</evidence>
<feature type="chain" id="PRO_5045303567" evidence="1">
    <location>
        <begin position="20"/>
        <end position="162"/>
    </location>
</feature>
<feature type="signal peptide" evidence="1">
    <location>
        <begin position="1"/>
        <end position="19"/>
    </location>
</feature>
<organism evidence="2 3">
    <name type="scientific">Azospirillum oleiclasticum</name>
    <dbReference type="NCBI Taxonomy" id="2735135"/>
    <lineage>
        <taxon>Bacteria</taxon>
        <taxon>Pseudomonadati</taxon>
        <taxon>Pseudomonadota</taxon>
        <taxon>Alphaproteobacteria</taxon>
        <taxon>Rhodospirillales</taxon>
        <taxon>Azospirillaceae</taxon>
        <taxon>Azospirillum</taxon>
    </lineage>
</organism>
<dbReference type="InterPro" id="IPR021698">
    <property type="entry name" value="DUF3280"/>
</dbReference>
<dbReference type="EMBL" id="JABFDB010000025">
    <property type="protein sequence ID" value="NYZ23155.1"/>
    <property type="molecule type" value="Genomic_DNA"/>
</dbReference>
<keyword evidence="1" id="KW-0732">Signal</keyword>
<protein>
    <submittedName>
        <fullName evidence="2">DUF3280 domain-containing protein</fullName>
    </submittedName>
</protein>
<gene>
    <name evidence="2" type="ORF">HND93_25895</name>
</gene>
<accession>A0ABX2THD0</accession>
<comment type="caution">
    <text evidence="2">The sequence shown here is derived from an EMBL/GenBank/DDBJ whole genome shotgun (WGS) entry which is preliminary data.</text>
</comment>
<evidence type="ECO:0000313" key="3">
    <source>
        <dbReference type="Proteomes" id="UP000584642"/>
    </source>
</evidence>